<dbReference type="Proteomes" id="UP000248214">
    <property type="component" value="Unassembled WGS sequence"/>
</dbReference>
<evidence type="ECO:0000256" key="2">
    <source>
        <dbReference type="ARBA" id="ARBA00008017"/>
    </source>
</evidence>
<dbReference type="InterPro" id="IPR010920">
    <property type="entry name" value="LSM_dom_sf"/>
</dbReference>
<evidence type="ECO:0000259" key="10">
    <source>
        <dbReference type="Pfam" id="PF21088"/>
    </source>
</evidence>
<dbReference type="InterPro" id="IPR011014">
    <property type="entry name" value="MscS_channel_TM-2"/>
</dbReference>
<feature type="transmembrane region" description="Helical" evidence="7">
    <location>
        <begin position="91"/>
        <end position="115"/>
    </location>
</feature>
<dbReference type="Gene3D" id="2.30.30.60">
    <property type="match status" value="1"/>
</dbReference>
<dbReference type="Gene3D" id="3.30.70.100">
    <property type="match status" value="1"/>
</dbReference>
<keyword evidence="6 7" id="KW-0472">Membrane</keyword>
<dbReference type="InterPro" id="IPR049142">
    <property type="entry name" value="MS_channel_1st"/>
</dbReference>
<evidence type="ECO:0000259" key="9">
    <source>
        <dbReference type="Pfam" id="PF21082"/>
    </source>
</evidence>
<comment type="subcellular location">
    <subcellularLocation>
        <location evidence="1">Cell membrane</location>
        <topology evidence="1">Multi-pass membrane protein</topology>
    </subcellularLocation>
</comment>
<proteinExistence type="inferred from homology"/>
<gene>
    <name evidence="11" type="ORF">CR194_09025</name>
</gene>
<evidence type="ECO:0000256" key="7">
    <source>
        <dbReference type="SAM" id="Phobius"/>
    </source>
</evidence>
<dbReference type="Gene3D" id="1.10.287.1260">
    <property type="match status" value="1"/>
</dbReference>
<feature type="transmembrane region" description="Helical" evidence="7">
    <location>
        <begin position="6"/>
        <end position="26"/>
    </location>
</feature>
<evidence type="ECO:0000313" key="12">
    <source>
        <dbReference type="Proteomes" id="UP000248214"/>
    </source>
</evidence>
<evidence type="ECO:0000256" key="3">
    <source>
        <dbReference type="ARBA" id="ARBA00022475"/>
    </source>
</evidence>
<feature type="domain" description="Mechanosensitive ion channel transmembrane helices 2/3" evidence="10">
    <location>
        <begin position="135"/>
        <end position="176"/>
    </location>
</feature>
<keyword evidence="4 7" id="KW-0812">Transmembrane</keyword>
<dbReference type="PANTHER" id="PTHR43634:SF2">
    <property type="entry name" value="LOW CONDUCTANCE MECHANOSENSITIVE CHANNEL YNAI"/>
    <property type="match status" value="1"/>
</dbReference>
<keyword evidence="12" id="KW-1185">Reference proteome</keyword>
<accession>A0A323TV08</accession>
<dbReference type="GO" id="GO:0055085">
    <property type="term" value="P:transmembrane transport"/>
    <property type="evidence" value="ECO:0007669"/>
    <property type="project" value="InterPro"/>
</dbReference>
<dbReference type="Pfam" id="PF00924">
    <property type="entry name" value="MS_channel_2nd"/>
    <property type="match status" value="1"/>
</dbReference>
<evidence type="ECO:0000259" key="8">
    <source>
        <dbReference type="Pfam" id="PF00924"/>
    </source>
</evidence>
<protein>
    <submittedName>
        <fullName evidence="11">Mechanosensitive ion channel protein</fullName>
    </submittedName>
</protein>
<feature type="transmembrane region" description="Helical" evidence="7">
    <location>
        <begin position="159"/>
        <end position="175"/>
    </location>
</feature>
<dbReference type="EMBL" id="PDOD01000002">
    <property type="protein sequence ID" value="PYZ93325.1"/>
    <property type="molecule type" value="Genomic_DNA"/>
</dbReference>
<dbReference type="InterPro" id="IPR049278">
    <property type="entry name" value="MS_channel_C"/>
</dbReference>
<comment type="caution">
    <text evidence="11">The sequence shown here is derived from an EMBL/GenBank/DDBJ whole genome shotgun (WGS) entry which is preliminary data.</text>
</comment>
<dbReference type="GO" id="GO:0005886">
    <property type="term" value="C:plasma membrane"/>
    <property type="evidence" value="ECO:0007669"/>
    <property type="project" value="UniProtKB-SubCell"/>
</dbReference>
<evidence type="ECO:0000256" key="1">
    <source>
        <dbReference type="ARBA" id="ARBA00004651"/>
    </source>
</evidence>
<sequence length="364" mass="41516">MNHWIYTFTWGELLIALGIFLLFLVFRKIFTTYVFKLILSVANKAPTHVVTNVLLAFERPLRSFFVVLGIYAAFVYLPFPHTYDVSVMRILQSLIIFHIAWGLFNLSASSSALFTRVGKKLEIEVDQILLPFLSKLIRFAIVVMSLSIIADLWGYNVNGFVAGLGIGGLAFALAAQDSISNFIGGVIIITEKPFTLGDWIETPSVNGFVEDITFRSTKIRTFSDSLVVVPNSTLSNEPIENWSKMGKRQISFNLGVEYLTPRKKMDTCVARIEGMLRERDDIDQELIIVRFSEFNESSLDIFLYFFTKSTLWTEYMEIKQEVNLEIMSILEEEGVSIAYPTRRIHMDDHAEKTEPKQPESKSQL</sequence>
<dbReference type="OrthoDB" id="9809206at2"/>
<dbReference type="InterPro" id="IPR023408">
    <property type="entry name" value="MscS_beta-dom_sf"/>
</dbReference>
<evidence type="ECO:0000256" key="6">
    <source>
        <dbReference type="ARBA" id="ARBA00023136"/>
    </source>
</evidence>
<dbReference type="SUPFAM" id="SSF82861">
    <property type="entry name" value="Mechanosensitive channel protein MscS (YggB), transmembrane region"/>
    <property type="match status" value="1"/>
</dbReference>
<dbReference type="SUPFAM" id="SSF50182">
    <property type="entry name" value="Sm-like ribonucleoproteins"/>
    <property type="match status" value="1"/>
</dbReference>
<evidence type="ECO:0000256" key="5">
    <source>
        <dbReference type="ARBA" id="ARBA00022989"/>
    </source>
</evidence>
<name>A0A323TV08_9BACI</name>
<reference evidence="11 12" key="1">
    <citation type="submission" date="2017-10" db="EMBL/GenBank/DDBJ databases">
        <title>Bacillus sp. nov., a halophilic bacterium isolated from a Keqin Lake.</title>
        <authorList>
            <person name="Wang H."/>
        </authorList>
    </citation>
    <scope>NUCLEOTIDE SEQUENCE [LARGE SCALE GENOMIC DNA]</scope>
    <source>
        <strain evidence="11 12">KQ-12</strain>
    </source>
</reference>
<dbReference type="PANTHER" id="PTHR43634">
    <property type="entry name" value="OW CONDUCTANCE MECHANOSENSITIVE CHANNEL"/>
    <property type="match status" value="1"/>
</dbReference>
<feature type="transmembrane region" description="Helical" evidence="7">
    <location>
        <begin position="136"/>
        <end position="153"/>
    </location>
</feature>
<dbReference type="RefSeq" id="WP_110609356.1">
    <property type="nucleotide sequence ID" value="NZ_PDOD01000002.1"/>
</dbReference>
<evidence type="ECO:0000256" key="4">
    <source>
        <dbReference type="ARBA" id="ARBA00022692"/>
    </source>
</evidence>
<organism evidence="11 12">
    <name type="scientific">Salipaludibacillus keqinensis</name>
    <dbReference type="NCBI Taxonomy" id="2045207"/>
    <lineage>
        <taxon>Bacteria</taxon>
        <taxon>Bacillati</taxon>
        <taxon>Bacillota</taxon>
        <taxon>Bacilli</taxon>
        <taxon>Bacillales</taxon>
        <taxon>Bacillaceae</taxon>
    </lineage>
</organism>
<dbReference type="Pfam" id="PF21082">
    <property type="entry name" value="MS_channel_3rd"/>
    <property type="match status" value="1"/>
</dbReference>
<dbReference type="InterPro" id="IPR006685">
    <property type="entry name" value="MscS_channel_2nd"/>
</dbReference>
<comment type="similarity">
    <text evidence="2">Belongs to the MscS (TC 1.A.23) family.</text>
</comment>
<dbReference type="InterPro" id="IPR045042">
    <property type="entry name" value="YnaI-like"/>
</dbReference>
<dbReference type="SUPFAM" id="SSF82689">
    <property type="entry name" value="Mechanosensitive channel protein MscS (YggB), C-terminal domain"/>
    <property type="match status" value="1"/>
</dbReference>
<dbReference type="AlphaFoldDB" id="A0A323TV08"/>
<feature type="transmembrane region" description="Helical" evidence="7">
    <location>
        <begin position="61"/>
        <end position="79"/>
    </location>
</feature>
<dbReference type="InterPro" id="IPR011066">
    <property type="entry name" value="MscS_channel_C_sf"/>
</dbReference>
<keyword evidence="3" id="KW-1003">Cell membrane</keyword>
<feature type="domain" description="Mechanosensitive ion channel MscS C-terminal" evidence="9">
    <location>
        <begin position="251"/>
        <end position="337"/>
    </location>
</feature>
<feature type="domain" description="Mechanosensitive ion channel MscS" evidence="8">
    <location>
        <begin position="177"/>
        <end position="244"/>
    </location>
</feature>
<dbReference type="Pfam" id="PF21088">
    <property type="entry name" value="MS_channel_1st"/>
    <property type="match status" value="1"/>
</dbReference>
<evidence type="ECO:0000313" key="11">
    <source>
        <dbReference type="EMBL" id="PYZ93325.1"/>
    </source>
</evidence>
<keyword evidence="5 7" id="KW-1133">Transmembrane helix</keyword>